<dbReference type="AlphaFoldDB" id="A0A369JE76"/>
<gene>
    <name evidence="1" type="ORF">Hypma_014555</name>
</gene>
<dbReference type="EMBL" id="LUEZ02000087">
    <property type="protein sequence ID" value="RDB18887.1"/>
    <property type="molecule type" value="Genomic_DNA"/>
</dbReference>
<dbReference type="InParanoid" id="A0A369JE76"/>
<keyword evidence="2" id="KW-1185">Reference proteome</keyword>
<reference evidence="1" key="1">
    <citation type="submission" date="2018-04" db="EMBL/GenBank/DDBJ databases">
        <title>Whole genome sequencing of Hypsizygus marmoreus.</title>
        <authorList>
            <person name="Choi I.-G."/>
            <person name="Min B."/>
            <person name="Kim J.-G."/>
            <person name="Kim S."/>
            <person name="Oh Y.-L."/>
            <person name="Kong W.-S."/>
            <person name="Park H."/>
            <person name="Jeong J."/>
            <person name="Song E.-S."/>
        </authorList>
    </citation>
    <scope>NUCLEOTIDE SEQUENCE [LARGE SCALE GENOMIC DNA]</scope>
    <source>
        <strain evidence="1">51987-8</strain>
    </source>
</reference>
<evidence type="ECO:0000313" key="2">
    <source>
        <dbReference type="Proteomes" id="UP000076154"/>
    </source>
</evidence>
<dbReference type="Proteomes" id="UP000076154">
    <property type="component" value="Unassembled WGS sequence"/>
</dbReference>
<proteinExistence type="predicted"/>
<accession>A0A369JE76</accession>
<protein>
    <submittedName>
        <fullName evidence="1">Uncharacterized protein</fullName>
    </submittedName>
</protein>
<comment type="caution">
    <text evidence="1">The sequence shown here is derived from an EMBL/GenBank/DDBJ whole genome shotgun (WGS) entry which is preliminary data.</text>
</comment>
<organism evidence="1 2">
    <name type="scientific">Hypsizygus marmoreus</name>
    <name type="common">White beech mushroom</name>
    <name type="synonym">Agaricus marmoreus</name>
    <dbReference type="NCBI Taxonomy" id="39966"/>
    <lineage>
        <taxon>Eukaryota</taxon>
        <taxon>Fungi</taxon>
        <taxon>Dikarya</taxon>
        <taxon>Basidiomycota</taxon>
        <taxon>Agaricomycotina</taxon>
        <taxon>Agaricomycetes</taxon>
        <taxon>Agaricomycetidae</taxon>
        <taxon>Agaricales</taxon>
        <taxon>Tricholomatineae</taxon>
        <taxon>Lyophyllaceae</taxon>
        <taxon>Hypsizygus</taxon>
    </lineage>
</organism>
<name>A0A369JE76_HYPMA</name>
<sequence>MCFNVLNIAARHFPPLATGAIFDIDQTQILPPAGSSNTRFCQETSLFRGVEHRIYAQCDF</sequence>
<evidence type="ECO:0000313" key="1">
    <source>
        <dbReference type="EMBL" id="RDB18887.1"/>
    </source>
</evidence>